<dbReference type="AlphaFoldDB" id="A0AAD6U1Y6"/>
<name>A0AAD6U1Y6_9AGAR</name>
<protein>
    <recommendedName>
        <fullName evidence="5">F-box domain-containing protein</fullName>
    </recommendedName>
</protein>
<dbReference type="SUPFAM" id="SSF52047">
    <property type="entry name" value="RNI-like"/>
    <property type="match status" value="1"/>
</dbReference>
<reference evidence="3" key="1">
    <citation type="submission" date="2023-03" db="EMBL/GenBank/DDBJ databases">
        <title>Massive genome expansion in bonnet fungi (Mycena s.s.) driven by repeated elements and novel gene families across ecological guilds.</title>
        <authorList>
            <consortium name="Lawrence Berkeley National Laboratory"/>
            <person name="Harder C.B."/>
            <person name="Miyauchi S."/>
            <person name="Viragh M."/>
            <person name="Kuo A."/>
            <person name="Thoen E."/>
            <person name="Andreopoulos B."/>
            <person name="Lu D."/>
            <person name="Skrede I."/>
            <person name="Drula E."/>
            <person name="Henrissat B."/>
            <person name="Morin E."/>
            <person name="Kohler A."/>
            <person name="Barry K."/>
            <person name="LaButti K."/>
            <person name="Morin E."/>
            <person name="Salamov A."/>
            <person name="Lipzen A."/>
            <person name="Mereny Z."/>
            <person name="Hegedus B."/>
            <person name="Baldrian P."/>
            <person name="Stursova M."/>
            <person name="Weitz H."/>
            <person name="Taylor A."/>
            <person name="Grigoriev I.V."/>
            <person name="Nagy L.G."/>
            <person name="Martin F."/>
            <person name="Kauserud H."/>
        </authorList>
    </citation>
    <scope>NUCLEOTIDE SEQUENCE</scope>
    <source>
        <strain evidence="3">CBHHK173m</strain>
    </source>
</reference>
<dbReference type="Gene3D" id="3.80.10.10">
    <property type="entry name" value="Ribonuclease Inhibitor"/>
    <property type="match status" value="1"/>
</dbReference>
<sequence>MTTTDKNCGSQTSELNPPPPGTPFTRDLQRARLAQTREKIQECRAILETLDAEREELEDILETFVYPVLTIPTEIVTHIFLDCLPSTGRVQPSKNAAPLLLAQICRHWRAIALSIPQLWSSVDLTFLQGTSSGGPFNIRSLGTYSSDGFVSNDSPYNGACALIRTWFSRTGGKPLSITLRCSQDREAFPPAILPAIAEFSEQWGRLELCIQADDIPAMARIRGPFPLLYSLAVTPAAGSAHNMGKLGAFRDAPQLRELRLLHGLALSHVEINSTNITTLEVDADVRMSWSRWVAILRRFPRLIHFSGFPESPPSNAQVLDNAPPLQSLIVGGDPLSVLRLPHVRRLQCRPNGPQAFLSFIFRSSCVLQHLYLGCSFLNDDALLECLRAVPSVVKLDLGRYRSAPSLYDQLRSPALLPRLRELSIREAGDEYTFQPVLAMLSARRDPHPTRIQLGSFDLLLDQTDTLSDDESAAPDAGEALQIQRLIAAGLQFRLHTALYKWPSGLK</sequence>
<proteinExistence type="predicted"/>
<feature type="coiled-coil region" evidence="1">
    <location>
        <begin position="33"/>
        <end position="60"/>
    </location>
</feature>
<dbReference type="Gene3D" id="1.20.1280.50">
    <property type="match status" value="1"/>
</dbReference>
<dbReference type="InterPro" id="IPR032675">
    <property type="entry name" value="LRR_dom_sf"/>
</dbReference>
<gene>
    <name evidence="3" type="ORF">B0H15DRAFT_376345</name>
</gene>
<evidence type="ECO:0008006" key="5">
    <source>
        <dbReference type="Google" id="ProtNLM"/>
    </source>
</evidence>
<evidence type="ECO:0000256" key="2">
    <source>
        <dbReference type="SAM" id="MobiDB-lite"/>
    </source>
</evidence>
<comment type="caution">
    <text evidence="3">The sequence shown here is derived from an EMBL/GenBank/DDBJ whole genome shotgun (WGS) entry which is preliminary data.</text>
</comment>
<accession>A0AAD6U1Y6</accession>
<dbReference type="Proteomes" id="UP001222325">
    <property type="component" value="Unassembled WGS sequence"/>
</dbReference>
<evidence type="ECO:0000313" key="4">
    <source>
        <dbReference type="Proteomes" id="UP001222325"/>
    </source>
</evidence>
<evidence type="ECO:0000256" key="1">
    <source>
        <dbReference type="SAM" id="Coils"/>
    </source>
</evidence>
<dbReference type="EMBL" id="JARJCN010000034">
    <property type="protein sequence ID" value="KAJ7085451.1"/>
    <property type="molecule type" value="Genomic_DNA"/>
</dbReference>
<keyword evidence="4" id="KW-1185">Reference proteome</keyword>
<keyword evidence="1" id="KW-0175">Coiled coil</keyword>
<organism evidence="3 4">
    <name type="scientific">Mycena belliarum</name>
    <dbReference type="NCBI Taxonomy" id="1033014"/>
    <lineage>
        <taxon>Eukaryota</taxon>
        <taxon>Fungi</taxon>
        <taxon>Dikarya</taxon>
        <taxon>Basidiomycota</taxon>
        <taxon>Agaricomycotina</taxon>
        <taxon>Agaricomycetes</taxon>
        <taxon>Agaricomycetidae</taxon>
        <taxon>Agaricales</taxon>
        <taxon>Marasmiineae</taxon>
        <taxon>Mycenaceae</taxon>
        <taxon>Mycena</taxon>
    </lineage>
</organism>
<feature type="compositionally biased region" description="Polar residues" evidence="2">
    <location>
        <begin position="1"/>
        <end position="15"/>
    </location>
</feature>
<feature type="region of interest" description="Disordered" evidence="2">
    <location>
        <begin position="1"/>
        <end position="24"/>
    </location>
</feature>
<evidence type="ECO:0000313" key="3">
    <source>
        <dbReference type="EMBL" id="KAJ7085451.1"/>
    </source>
</evidence>